<reference evidence="1" key="1">
    <citation type="journal article" date="2014" name="Front. Microbiol.">
        <title>High frequency of phylogenetically diverse reductive dehalogenase-homologous genes in deep subseafloor sedimentary metagenomes.</title>
        <authorList>
            <person name="Kawai M."/>
            <person name="Futagami T."/>
            <person name="Toyoda A."/>
            <person name="Takaki Y."/>
            <person name="Nishi S."/>
            <person name="Hori S."/>
            <person name="Arai W."/>
            <person name="Tsubouchi T."/>
            <person name="Morono Y."/>
            <person name="Uchiyama I."/>
            <person name="Ito T."/>
            <person name="Fujiyama A."/>
            <person name="Inagaki F."/>
            <person name="Takami H."/>
        </authorList>
    </citation>
    <scope>NUCLEOTIDE SEQUENCE</scope>
    <source>
        <strain evidence="1">Expedition CK06-06</strain>
    </source>
</reference>
<comment type="caution">
    <text evidence="1">The sequence shown here is derived from an EMBL/GenBank/DDBJ whole genome shotgun (WGS) entry which is preliminary data.</text>
</comment>
<name>X1LWU1_9ZZZZ</name>
<evidence type="ECO:0000313" key="1">
    <source>
        <dbReference type="EMBL" id="GAH98588.1"/>
    </source>
</evidence>
<dbReference type="AlphaFoldDB" id="X1LWU1"/>
<dbReference type="EMBL" id="BARV01000451">
    <property type="protein sequence ID" value="GAH98588.1"/>
    <property type="molecule type" value="Genomic_DNA"/>
</dbReference>
<proteinExistence type="predicted"/>
<accession>X1LWU1</accession>
<sequence>MLYALVSWWGPWIGPCLICGVVAYLDGGAWDCELDGEGD</sequence>
<protein>
    <submittedName>
        <fullName evidence="1">Uncharacterized protein</fullName>
    </submittedName>
</protein>
<organism evidence="1">
    <name type="scientific">marine sediment metagenome</name>
    <dbReference type="NCBI Taxonomy" id="412755"/>
    <lineage>
        <taxon>unclassified sequences</taxon>
        <taxon>metagenomes</taxon>
        <taxon>ecological metagenomes</taxon>
    </lineage>
</organism>
<gene>
    <name evidence="1" type="ORF">S06H3_01727</name>
</gene>